<keyword evidence="1" id="KW-0540">Nuclease</keyword>
<accession>A0AB74Q3R2</accession>
<name>A0AB74Q3R2_STAAU</name>
<reference evidence="1" key="1">
    <citation type="submission" date="2018-12" db="EMBL/GenBank/DDBJ databases">
        <authorList>
            <consortium name="Pathogen Informatics"/>
        </authorList>
    </citation>
    <scope>NUCLEOTIDE SEQUENCE</scope>
    <source>
        <strain evidence="1">NCTC8317</strain>
    </source>
</reference>
<gene>
    <name evidence="1" type="ORF">NCTC8317_02427</name>
</gene>
<dbReference type="AlphaFoldDB" id="A0AB74Q3R2"/>
<dbReference type="Pfam" id="PF09553">
    <property type="entry name" value="RE_Eco47II"/>
    <property type="match status" value="1"/>
</dbReference>
<keyword evidence="1" id="KW-0255">Endonuclease</keyword>
<proteinExistence type="predicted"/>
<dbReference type="Proteomes" id="UP000280323">
    <property type="component" value="Chromosome"/>
</dbReference>
<dbReference type="RefSeq" id="WP_000182778.1">
    <property type="nucleotide sequence ID" value="NZ_BDXL01000002.1"/>
</dbReference>
<sequence length="261" mass="30486">MTNKYLSFITDEDLFECIEFLYTEYEKALEGIDFDKFFKNRIDTFKMTFDMGINNLSEQDWLAAELQRQVEKTITNHVGTFHEKLIGKIEGYTNYPVGYDYDVAKDDNTLFAEIKNKHNTLTGTHTKSLFQKICGYAEKYPDAICYYVRIIDTKSRNDIWEFRSGSIDENTREKPRFSHPRVRIASGDQFYKIVTGEEDAFKQLAYNIPIALDDWIETKRAKKGSSLGLFAELYQQAKANNRTLSEEIISINYPKSNYISF</sequence>
<organism evidence="1">
    <name type="scientific">Staphylococcus aureus</name>
    <dbReference type="NCBI Taxonomy" id="1280"/>
    <lineage>
        <taxon>Bacteria</taxon>
        <taxon>Bacillati</taxon>
        <taxon>Bacillota</taxon>
        <taxon>Bacilli</taxon>
        <taxon>Bacillales</taxon>
        <taxon>Staphylococcaceae</taxon>
        <taxon>Staphylococcus</taxon>
    </lineage>
</organism>
<dbReference type="GO" id="GO:0009307">
    <property type="term" value="P:DNA restriction-modification system"/>
    <property type="evidence" value="ECO:0007669"/>
    <property type="project" value="InterPro"/>
</dbReference>
<protein>
    <submittedName>
        <fullName evidence="1">Eco47II restriction endonuclease</fullName>
    </submittedName>
</protein>
<dbReference type="GO" id="GO:0003677">
    <property type="term" value="F:DNA binding"/>
    <property type="evidence" value="ECO:0007669"/>
    <property type="project" value="InterPro"/>
</dbReference>
<dbReference type="InterPro" id="IPR019057">
    <property type="entry name" value="Restrct_endonuc_II_Eco47II"/>
</dbReference>
<keyword evidence="1" id="KW-0378">Hydrolase</keyword>
<evidence type="ECO:0000313" key="1">
    <source>
        <dbReference type="EMBL" id="VDY49288.1"/>
    </source>
</evidence>
<dbReference type="EMBL" id="LR133917">
    <property type="protein sequence ID" value="VDY49288.1"/>
    <property type="molecule type" value="Genomic_DNA"/>
</dbReference>
<dbReference type="GO" id="GO:0009036">
    <property type="term" value="F:type II site-specific deoxyribonuclease activity"/>
    <property type="evidence" value="ECO:0007669"/>
    <property type="project" value="InterPro"/>
</dbReference>